<dbReference type="GO" id="GO:0003676">
    <property type="term" value="F:nucleic acid binding"/>
    <property type="evidence" value="ECO:0007669"/>
    <property type="project" value="InterPro"/>
</dbReference>
<evidence type="ECO:0000313" key="9">
    <source>
        <dbReference type="Proteomes" id="UP000044071"/>
    </source>
</evidence>
<feature type="binding site" evidence="5">
    <location>
        <position position="171"/>
    </location>
    <ligand>
        <name>S-adenosyl-L-methionine</name>
        <dbReference type="ChEBI" id="CHEBI:59789"/>
    </ligand>
</feature>
<dbReference type="GO" id="GO:0032259">
    <property type="term" value="P:methylation"/>
    <property type="evidence" value="ECO:0007669"/>
    <property type="project" value="UniProtKB-KW"/>
</dbReference>
<dbReference type="InterPro" id="IPR002052">
    <property type="entry name" value="DNA_methylase_N6_adenine_CS"/>
</dbReference>
<dbReference type="Pfam" id="PF05175">
    <property type="entry name" value="MTS"/>
    <property type="match status" value="1"/>
</dbReference>
<dbReference type="InterPro" id="IPR007848">
    <property type="entry name" value="Small_mtfrase_dom"/>
</dbReference>
<feature type="domain" description="Release factor glutamine methyltransferase N-terminal" evidence="7">
    <location>
        <begin position="7"/>
        <end position="75"/>
    </location>
</feature>
<dbReference type="HAMAP" id="MF_02126">
    <property type="entry name" value="RF_methyltr_PrmC"/>
    <property type="match status" value="1"/>
</dbReference>
<evidence type="ECO:0000313" key="8">
    <source>
        <dbReference type="EMBL" id="CDZ76950.1"/>
    </source>
</evidence>
<evidence type="ECO:0000256" key="1">
    <source>
        <dbReference type="ARBA" id="ARBA00022603"/>
    </source>
</evidence>
<evidence type="ECO:0000259" key="6">
    <source>
        <dbReference type="Pfam" id="PF05175"/>
    </source>
</evidence>
<dbReference type="Pfam" id="PF17827">
    <property type="entry name" value="PrmC_N"/>
    <property type="match status" value="1"/>
</dbReference>
<comment type="catalytic activity">
    <reaction evidence="4 5">
        <text>L-glutaminyl-[peptide chain release factor] + S-adenosyl-L-methionine = N(5)-methyl-L-glutaminyl-[peptide chain release factor] + S-adenosyl-L-homocysteine + H(+)</text>
        <dbReference type="Rhea" id="RHEA:42896"/>
        <dbReference type="Rhea" id="RHEA-COMP:10271"/>
        <dbReference type="Rhea" id="RHEA-COMP:10272"/>
        <dbReference type="ChEBI" id="CHEBI:15378"/>
        <dbReference type="ChEBI" id="CHEBI:30011"/>
        <dbReference type="ChEBI" id="CHEBI:57856"/>
        <dbReference type="ChEBI" id="CHEBI:59789"/>
        <dbReference type="ChEBI" id="CHEBI:61891"/>
        <dbReference type="EC" id="2.1.1.297"/>
    </reaction>
</comment>
<dbReference type="OrthoDB" id="9800643at2"/>
<dbReference type="InterPro" id="IPR029063">
    <property type="entry name" value="SAM-dependent_MTases_sf"/>
</dbReference>
<dbReference type="eggNOG" id="COG2890">
    <property type="taxonomic scope" value="Bacteria"/>
</dbReference>
<dbReference type="Gene3D" id="1.10.8.10">
    <property type="entry name" value="DNA helicase RuvA subunit, C-terminal domain"/>
    <property type="match status" value="1"/>
</dbReference>
<protein>
    <recommendedName>
        <fullName evidence="5">Release factor glutamine methyltransferase</fullName>
        <shortName evidence="5">RF MTase</shortName>
        <ecNumber evidence="5">2.1.1.297</ecNumber>
    </recommendedName>
    <alternativeName>
        <fullName evidence="5">N5-glutamine methyltransferase PrmC</fullName>
    </alternativeName>
    <alternativeName>
        <fullName evidence="5">Protein-(glutamine-N5) MTase PrmC</fullName>
    </alternativeName>
    <alternativeName>
        <fullName evidence="5">Protein-glutamine N-methyltransferase PrmC</fullName>
    </alternativeName>
</protein>
<keyword evidence="2 5" id="KW-0808">Transferase</keyword>
<evidence type="ECO:0000259" key="7">
    <source>
        <dbReference type="Pfam" id="PF17827"/>
    </source>
</evidence>
<evidence type="ECO:0000256" key="3">
    <source>
        <dbReference type="ARBA" id="ARBA00022691"/>
    </source>
</evidence>
<dbReference type="FunFam" id="1.10.8.10:FF:000032">
    <property type="entry name" value="Release factor glutamine methyltransferase"/>
    <property type="match status" value="1"/>
</dbReference>
<comment type="function">
    <text evidence="5">Methylates the class 1 translation termination release factors RF1/PrfA and RF2/PrfB on the glutamine residue of the universally conserved GGQ motif.</text>
</comment>
<feature type="domain" description="Methyltransferase small" evidence="6">
    <location>
        <begin position="103"/>
        <end position="195"/>
    </location>
</feature>
<dbReference type="Gene3D" id="3.40.50.150">
    <property type="entry name" value="Vaccinia Virus protein VP39"/>
    <property type="match status" value="1"/>
</dbReference>
<evidence type="ECO:0000256" key="5">
    <source>
        <dbReference type="HAMAP-Rule" id="MF_02126"/>
    </source>
</evidence>
<dbReference type="PROSITE" id="PS00092">
    <property type="entry name" value="N6_MTASE"/>
    <property type="match status" value="1"/>
</dbReference>
<comment type="similarity">
    <text evidence="5">Belongs to the protein N5-glutamine methyltransferase family. PrmC subfamily.</text>
</comment>
<keyword evidence="9" id="KW-1185">Reference proteome</keyword>
<dbReference type="EMBL" id="CCSB01000001">
    <property type="protein sequence ID" value="CDZ76950.1"/>
    <property type="molecule type" value="Genomic_DNA"/>
</dbReference>
<evidence type="ECO:0000256" key="4">
    <source>
        <dbReference type="ARBA" id="ARBA00048391"/>
    </source>
</evidence>
<dbReference type="NCBIfam" id="TIGR03534">
    <property type="entry name" value="RF_mod_PrmC"/>
    <property type="match status" value="1"/>
</dbReference>
<reference evidence="8 9" key="1">
    <citation type="submission" date="2014-06" db="EMBL/GenBank/DDBJ databases">
        <authorList>
            <person name="Urmite Genomes Urmite Genomes"/>
        </authorList>
    </citation>
    <scope>NUCLEOTIDE SEQUENCE [LARGE SCALE GENOMIC DNA]</scope>
</reference>
<feature type="binding site" evidence="5">
    <location>
        <begin position="187"/>
        <end position="190"/>
    </location>
    <ligand>
        <name>substrate</name>
    </ligand>
</feature>
<name>A0A078KRC4_9GAMM</name>
<dbReference type="InterPro" id="IPR050320">
    <property type="entry name" value="N5-glutamine_MTase"/>
</dbReference>
<dbReference type="Proteomes" id="UP000044071">
    <property type="component" value="Unassembled WGS sequence"/>
</dbReference>
<dbReference type="GO" id="GO:0102559">
    <property type="term" value="F:peptide chain release factor N(5)-glutamine methyltransferase activity"/>
    <property type="evidence" value="ECO:0007669"/>
    <property type="project" value="UniProtKB-EC"/>
</dbReference>
<proteinExistence type="inferred from homology"/>
<keyword evidence="3 5" id="KW-0949">S-adenosyl-L-methionine</keyword>
<dbReference type="NCBIfam" id="TIGR00536">
    <property type="entry name" value="hemK_fam"/>
    <property type="match status" value="1"/>
</dbReference>
<keyword evidence="1 5" id="KW-0489">Methyltransferase</keyword>
<feature type="binding site" evidence="5">
    <location>
        <position position="187"/>
    </location>
    <ligand>
        <name>S-adenosyl-L-methionine</name>
        <dbReference type="ChEBI" id="CHEBI:59789"/>
    </ligand>
</feature>
<dbReference type="SUPFAM" id="SSF53335">
    <property type="entry name" value="S-adenosyl-L-methionine-dependent methyltransferases"/>
    <property type="match status" value="1"/>
</dbReference>
<feature type="binding site" evidence="5">
    <location>
        <begin position="120"/>
        <end position="124"/>
    </location>
    <ligand>
        <name>S-adenosyl-L-methionine</name>
        <dbReference type="ChEBI" id="CHEBI:59789"/>
    </ligand>
</feature>
<accession>A0A078KRC4</accession>
<dbReference type="STRING" id="1034943.BN59_01229"/>
<dbReference type="PANTHER" id="PTHR18895:SF74">
    <property type="entry name" value="MTRF1L RELEASE FACTOR GLUTAMINE METHYLTRANSFERASE"/>
    <property type="match status" value="1"/>
</dbReference>
<dbReference type="FunFam" id="3.40.50.150:FF:000053">
    <property type="entry name" value="Release factor glutamine methyltransferase"/>
    <property type="match status" value="1"/>
</dbReference>
<dbReference type="AlphaFoldDB" id="A0A078KRC4"/>
<dbReference type="RefSeq" id="WP_043873373.1">
    <property type="nucleotide sequence ID" value="NZ_CCVW01000001.1"/>
</dbReference>
<organism evidence="8 9">
    <name type="scientific">Legionella massiliensis</name>
    <dbReference type="NCBI Taxonomy" id="1034943"/>
    <lineage>
        <taxon>Bacteria</taxon>
        <taxon>Pseudomonadati</taxon>
        <taxon>Pseudomonadota</taxon>
        <taxon>Gammaproteobacteria</taxon>
        <taxon>Legionellales</taxon>
        <taxon>Legionellaceae</taxon>
        <taxon>Legionella</taxon>
    </lineage>
</organism>
<dbReference type="InterPro" id="IPR019874">
    <property type="entry name" value="RF_methyltr_PrmC"/>
</dbReference>
<feature type="binding site" evidence="5">
    <location>
        <position position="143"/>
    </location>
    <ligand>
        <name>S-adenosyl-L-methionine</name>
        <dbReference type="ChEBI" id="CHEBI:59789"/>
    </ligand>
</feature>
<sequence length="282" mass="31356">MIEIKTALLQATSELERSSDSARLDAEVLLAHVLMKTRSYLYAYQETLLTKAQWQTFQRLVCQRQHGVPIAYLTGTREFWSLSLKVCEDTLIPRPETELLVELALSQLADKPQAKILDLGTGSGAIALACASERPDWQITACDCSNGALQTAEENAARLGLTNICFFLSNWFEKISAKQHFDAIVANPPYIAANDPHLSLGDVRFEPTLALISGEDGLTALRHIIEHSLARLKPDGLLLLEHGFDQKSVVGSMLNNYGYKQVQCWQDWQGNDRVSGGRRIIS</sequence>
<dbReference type="CDD" id="cd02440">
    <property type="entry name" value="AdoMet_MTases"/>
    <property type="match status" value="1"/>
</dbReference>
<dbReference type="EC" id="2.1.1.297" evidence="5"/>
<evidence type="ECO:0000256" key="2">
    <source>
        <dbReference type="ARBA" id="ARBA00022679"/>
    </source>
</evidence>
<dbReference type="InterPro" id="IPR040758">
    <property type="entry name" value="PrmC_N"/>
</dbReference>
<gene>
    <name evidence="5 8" type="primary">prmC</name>
    <name evidence="8" type="ORF">BN59_01229</name>
</gene>
<dbReference type="InterPro" id="IPR004556">
    <property type="entry name" value="HemK-like"/>
</dbReference>
<dbReference type="PANTHER" id="PTHR18895">
    <property type="entry name" value="HEMK METHYLTRANSFERASE"/>
    <property type="match status" value="1"/>
</dbReference>